<reference evidence="1 2" key="1">
    <citation type="journal article" date="2015" name="Nature">
        <title>rRNA introns, odd ribosomes, and small enigmatic genomes across a large radiation of phyla.</title>
        <authorList>
            <person name="Brown C.T."/>
            <person name="Hug L.A."/>
            <person name="Thomas B.C."/>
            <person name="Sharon I."/>
            <person name="Castelle C.J."/>
            <person name="Singh A."/>
            <person name="Wilkins M.J."/>
            <person name="Williams K.H."/>
            <person name="Banfield J.F."/>
        </authorList>
    </citation>
    <scope>NUCLEOTIDE SEQUENCE [LARGE SCALE GENOMIC DNA]</scope>
</reference>
<dbReference type="Proteomes" id="UP000033866">
    <property type="component" value="Unassembled WGS sequence"/>
</dbReference>
<dbReference type="SUPFAM" id="SSF111369">
    <property type="entry name" value="HlyD-like secretion proteins"/>
    <property type="match status" value="1"/>
</dbReference>
<dbReference type="AlphaFoldDB" id="A0A0G0B6V8"/>
<comment type="caution">
    <text evidence="1">The sequence shown here is derived from an EMBL/GenBank/DDBJ whole genome shotgun (WGS) entry which is preliminary data.</text>
</comment>
<sequence length="247" mass="28116">MNRFFIFLTIVVFVFLVIYLAVGSRLDARNTMKARDSIVVKDTVSVGSGEYGYITEIYKRIGEDVAEGEPLFSYARIEDTSQNTKGVTKKDLTVHLISVNEGLLAQRVDSSNNTIFSPVAGILNSIFLPKGSYMTRDDKVMELQLNSFLIRSTINLKPNQFDILKVDTPVIITLPNGQKVKGYISFIHPEYDYENQEITVDSIITEQTGKLYNGTPVNVEIKRNDELYMKYKEITEYIKNGFDEMFN</sequence>
<dbReference type="GO" id="GO:0015562">
    <property type="term" value="F:efflux transmembrane transporter activity"/>
    <property type="evidence" value="ECO:0007669"/>
    <property type="project" value="TreeGrafter"/>
</dbReference>
<evidence type="ECO:0000313" key="1">
    <source>
        <dbReference type="EMBL" id="KKP65074.1"/>
    </source>
</evidence>
<name>A0A0G0B6V8_9BACT</name>
<evidence type="ECO:0008006" key="3">
    <source>
        <dbReference type="Google" id="ProtNLM"/>
    </source>
</evidence>
<dbReference type="GO" id="GO:1990281">
    <property type="term" value="C:efflux pump complex"/>
    <property type="evidence" value="ECO:0007669"/>
    <property type="project" value="TreeGrafter"/>
</dbReference>
<proteinExistence type="predicted"/>
<dbReference type="EMBL" id="LBPV01000034">
    <property type="protein sequence ID" value="KKP65074.1"/>
    <property type="molecule type" value="Genomic_DNA"/>
</dbReference>
<dbReference type="Gene3D" id="2.40.30.170">
    <property type="match status" value="1"/>
</dbReference>
<organism evidence="1 2">
    <name type="scientific">candidate division WS6 bacterium GW2011_GWE1_34_7</name>
    <dbReference type="NCBI Taxonomy" id="1619093"/>
    <lineage>
        <taxon>Bacteria</taxon>
        <taxon>Candidatus Dojkabacteria</taxon>
    </lineage>
</organism>
<protein>
    <recommendedName>
        <fullName evidence="3">HlyD family secretion protein</fullName>
    </recommendedName>
</protein>
<accession>A0A0G0B6V8</accession>
<dbReference type="PANTHER" id="PTHR30469">
    <property type="entry name" value="MULTIDRUG RESISTANCE PROTEIN MDTA"/>
    <property type="match status" value="1"/>
</dbReference>
<evidence type="ECO:0000313" key="2">
    <source>
        <dbReference type="Proteomes" id="UP000033866"/>
    </source>
</evidence>
<gene>
    <name evidence="1" type="ORF">UR61_C0034G0005</name>
</gene>